<feature type="transmembrane region" description="Helical" evidence="10">
    <location>
        <begin position="274"/>
        <end position="296"/>
    </location>
</feature>
<evidence type="ECO:0000256" key="6">
    <source>
        <dbReference type="ARBA" id="ARBA00022592"/>
    </source>
</evidence>
<comment type="similarity">
    <text evidence="3 10">Belongs to the binding-protein-dependent transport system permease family. CysTW subfamily.</text>
</comment>
<reference evidence="12 13" key="1">
    <citation type="submission" date="2019-06" db="EMBL/GenBank/DDBJ databases">
        <title>Sequencing the genomes of 1000 actinobacteria strains.</title>
        <authorList>
            <person name="Klenk H.-P."/>
        </authorList>
    </citation>
    <scope>NUCLEOTIDE SEQUENCE [LARGE SCALE GENOMIC DNA]</scope>
    <source>
        <strain evidence="12 13">DSM 45928</strain>
    </source>
</reference>
<evidence type="ECO:0000313" key="13">
    <source>
        <dbReference type="Proteomes" id="UP000317043"/>
    </source>
</evidence>
<dbReference type="GO" id="GO:0005886">
    <property type="term" value="C:plasma membrane"/>
    <property type="evidence" value="ECO:0007669"/>
    <property type="project" value="UniProtKB-SubCell"/>
</dbReference>
<feature type="transmembrane region" description="Helical" evidence="10">
    <location>
        <begin position="34"/>
        <end position="57"/>
    </location>
</feature>
<comment type="caution">
    <text evidence="10">Lacks conserved residue(s) required for the propagation of feature annotation.</text>
</comment>
<evidence type="ECO:0000256" key="7">
    <source>
        <dbReference type="ARBA" id="ARBA00022692"/>
    </source>
</evidence>
<comment type="function">
    <text evidence="1">Part of the binding-protein-dependent transport system for phosphate; probably responsible for the translocation of the substrate across the membrane.</text>
</comment>
<dbReference type="NCBIfam" id="TIGR00974">
    <property type="entry name" value="3a0107s02c"/>
    <property type="match status" value="1"/>
</dbReference>
<keyword evidence="6" id="KW-0592">Phosphate transport</keyword>
<feature type="domain" description="ABC transmembrane type-1" evidence="11">
    <location>
        <begin position="88"/>
        <end position="296"/>
    </location>
</feature>
<evidence type="ECO:0000256" key="2">
    <source>
        <dbReference type="ARBA" id="ARBA00004651"/>
    </source>
</evidence>
<evidence type="ECO:0000256" key="9">
    <source>
        <dbReference type="ARBA" id="ARBA00023136"/>
    </source>
</evidence>
<dbReference type="CDD" id="cd06261">
    <property type="entry name" value="TM_PBP2"/>
    <property type="match status" value="1"/>
</dbReference>
<dbReference type="FunCoup" id="A0A543ASD1">
    <property type="interactions" value="48"/>
</dbReference>
<dbReference type="Proteomes" id="UP000317043">
    <property type="component" value="Unassembled WGS sequence"/>
</dbReference>
<evidence type="ECO:0000256" key="5">
    <source>
        <dbReference type="ARBA" id="ARBA00022475"/>
    </source>
</evidence>
<dbReference type="PROSITE" id="PS50928">
    <property type="entry name" value="ABC_TM1"/>
    <property type="match status" value="1"/>
</dbReference>
<dbReference type="PANTHER" id="PTHR42922">
    <property type="entry name" value="PHOSPHATE TRANSPORT SYSTEM PERMEASE PROTEIN PSTA"/>
    <property type="match status" value="1"/>
</dbReference>
<dbReference type="GO" id="GO:0035435">
    <property type="term" value="P:phosphate ion transmembrane transport"/>
    <property type="evidence" value="ECO:0007669"/>
    <property type="project" value="InterPro"/>
</dbReference>
<dbReference type="InterPro" id="IPR005672">
    <property type="entry name" value="Phosphate_PstA"/>
</dbReference>
<keyword evidence="4" id="KW-0813">Transport</keyword>
<keyword evidence="13" id="KW-1185">Reference proteome</keyword>
<evidence type="ECO:0000256" key="10">
    <source>
        <dbReference type="RuleBase" id="RU363043"/>
    </source>
</evidence>
<evidence type="ECO:0000256" key="4">
    <source>
        <dbReference type="ARBA" id="ARBA00022448"/>
    </source>
</evidence>
<name>A0A543ASD1_9ACTN</name>
<evidence type="ECO:0000256" key="8">
    <source>
        <dbReference type="ARBA" id="ARBA00022989"/>
    </source>
</evidence>
<dbReference type="AlphaFoldDB" id="A0A543ASD1"/>
<dbReference type="EMBL" id="VFOW01000001">
    <property type="protein sequence ID" value="TQL75491.1"/>
    <property type="molecule type" value="Genomic_DNA"/>
</dbReference>
<comment type="caution">
    <text evidence="12">The sequence shown here is derived from an EMBL/GenBank/DDBJ whole genome shotgun (WGS) entry which is preliminary data.</text>
</comment>
<dbReference type="Pfam" id="PF00528">
    <property type="entry name" value="BPD_transp_1"/>
    <property type="match status" value="1"/>
</dbReference>
<evidence type="ECO:0000256" key="3">
    <source>
        <dbReference type="ARBA" id="ARBA00007069"/>
    </source>
</evidence>
<feature type="transmembrane region" description="Helical" evidence="10">
    <location>
        <begin position="203"/>
        <end position="224"/>
    </location>
</feature>
<dbReference type="SUPFAM" id="SSF161098">
    <property type="entry name" value="MetI-like"/>
    <property type="match status" value="1"/>
</dbReference>
<keyword evidence="5 10" id="KW-1003">Cell membrane</keyword>
<evidence type="ECO:0000256" key="1">
    <source>
        <dbReference type="ARBA" id="ARBA00003510"/>
    </source>
</evidence>
<sequence>MSVTTTPPRRQVDQLPDLSPAALSWRRRLANRGMMVLITACLLLAILPLGLVVFEVISRGGGVMSWEFLTADIPRNYRRVGPGMGAAVVGTLMITGMAALLAIPLGVLGAIYLNEYGKNSALARFIRTMADVMTGVPSIVMGLFIYVTWVLTVGEKNGFGGALALACLMLPIVIRSSEEMLRLVPDELRQASAALGARKWRTIVTVVLPSAISGITSGSLLAIARAAGETAPIIVTVGIIFSANVDLFSGGNTTLAAQIYRNASLTFEGAQERAWGAALTLIVIVLLFTIIARVIAARFALKER</sequence>
<feature type="transmembrane region" description="Helical" evidence="10">
    <location>
        <begin position="125"/>
        <end position="151"/>
    </location>
</feature>
<dbReference type="OrthoDB" id="9775069at2"/>
<keyword evidence="7 10" id="KW-0812">Transmembrane</keyword>
<proteinExistence type="inferred from homology"/>
<evidence type="ECO:0000259" key="11">
    <source>
        <dbReference type="PROSITE" id="PS50928"/>
    </source>
</evidence>
<comment type="subcellular location">
    <subcellularLocation>
        <location evidence="2 10">Cell membrane</location>
        <topology evidence="2 10">Multi-pass membrane protein</topology>
    </subcellularLocation>
</comment>
<dbReference type="Gene3D" id="1.10.3720.10">
    <property type="entry name" value="MetI-like"/>
    <property type="match status" value="1"/>
</dbReference>
<dbReference type="InterPro" id="IPR000515">
    <property type="entry name" value="MetI-like"/>
</dbReference>
<evidence type="ECO:0000313" key="12">
    <source>
        <dbReference type="EMBL" id="TQL75491.1"/>
    </source>
</evidence>
<organism evidence="12 13">
    <name type="scientific">Stackebrandtia endophytica</name>
    <dbReference type="NCBI Taxonomy" id="1496996"/>
    <lineage>
        <taxon>Bacteria</taxon>
        <taxon>Bacillati</taxon>
        <taxon>Actinomycetota</taxon>
        <taxon>Actinomycetes</taxon>
        <taxon>Glycomycetales</taxon>
        <taxon>Glycomycetaceae</taxon>
        <taxon>Stackebrandtia</taxon>
    </lineage>
</organism>
<accession>A0A543ASD1</accession>
<gene>
    <name evidence="12" type="ORF">FB566_0997</name>
</gene>
<protein>
    <recommendedName>
        <fullName evidence="10">Phosphate transport system permease protein PstA</fullName>
    </recommendedName>
</protein>
<dbReference type="GO" id="GO:0005315">
    <property type="term" value="F:phosphate transmembrane transporter activity"/>
    <property type="evidence" value="ECO:0007669"/>
    <property type="project" value="InterPro"/>
</dbReference>
<keyword evidence="8 10" id="KW-1133">Transmembrane helix</keyword>
<dbReference type="RefSeq" id="WP_142035434.1">
    <property type="nucleotide sequence ID" value="NZ_JBHTGS010000001.1"/>
</dbReference>
<dbReference type="InParanoid" id="A0A543ASD1"/>
<feature type="transmembrane region" description="Helical" evidence="10">
    <location>
        <begin position="84"/>
        <end position="113"/>
    </location>
</feature>
<dbReference type="InterPro" id="IPR035906">
    <property type="entry name" value="MetI-like_sf"/>
</dbReference>
<keyword evidence="9 10" id="KW-0472">Membrane</keyword>
<dbReference type="InterPro" id="IPR051408">
    <property type="entry name" value="Phosphate_transprt_permease"/>
</dbReference>
<dbReference type="PANTHER" id="PTHR42922:SF1">
    <property type="entry name" value="PHOSPHATE TRANSPORT SYSTEM PERMEASE PROTEIN PSTA"/>
    <property type="match status" value="1"/>
</dbReference>